<dbReference type="Pfam" id="PF03435">
    <property type="entry name" value="Sacchrp_dh_NADP"/>
    <property type="match status" value="1"/>
</dbReference>
<name>A0A212QWI6_9CHLR</name>
<gene>
    <name evidence="4" type="ORF">SAMN02746019_00007570</name>
</gene>
<dbReference type="PANTHER" id="PTHR11133">
    <property type="entry name" value="SACCHAROPINE DEHYDROGENASE"/>
    <property type="match status" value="1"/>
</dbReference>
<feature type="domain" description="Saccharopine dehydrogenase-like C-terminal" evidence="3">
    <location>
        <begin position="134"/>
        <end position="376"/>
    </location>
</feature>
<dbReference type="InterPro" id="IPR051168">
    <property type="entry name" value="AASS"/>
</dbReference>
<feature type="domain" description="Saccharopine dehydrogenase NADP binding" evidence="2">
    <location>
        <begin position="7"/>
        <end position="129"/>
    </location>
</feature>
<proteinExistence type="predicted"/>
<evidence type="ECO:0000256" key="1">
    <source>
        <dbReference type="ARBA" id="ARBA00023002"/>
    </source>
</evidence>
<accession>A0A212QWI6</accession>
<dbReference type="Gene3D" id="3.30.360.10">
    <property type="entry name" value="Dihydrodipicolinate Reductase, domain 2"/>
    <property type="match status" value="1"/>
</dbReference>
<dbReference type="Proteomes" id="UP000197025">
    <property type="component" value="Unassembled WGS sequence"/>
</dbReference>
<dbReference type="OrthoDB" id="1910498at2"/>
<keyword evidence="5" id="KW-1185">Reference proteome</keyword>
<dbReference type="InterPro" id="IPR005097">
    <property type="entry name" value="Sacchrp_dh_NADP-bd"/>
</dbReference>
<dbReference type="GO" id="GO:0016491">
    <property type="term" value="F:oxidoreductase activity"/>
    <property type="evidence" value="ECO:0007669"/>
    <property type="project" value="UniProtKB-KW"/>
</dbReference>
<dbReference type="SUPFAM" id="SSF51735">
    <property type="entry name" value="NAD(P)-binding Rossmann-fold domains"/>
    <property type="match status" value="1"/>
</dbReference>
<dbReference type="SUPFAM" id="SSF55347">
    <property type="entry name" value="Glyceraldehyde-3-phosphate dehydrogenase-like, C-terminal domain"/>
    <property type="match status" value="1"/>
</dbReference>
<dbReference type="PANTHER" id="PTHR11133:SF22">
    <property type="entry name" value="ALPHA-AMINOADIPIC SEMIALDEHYDE SYNTHASE, MITOCHONDRIAL"/>
    <property type="match status" value="1"/>
</dbReference>
<protein>
    <submittedName>
        <fullName evidence="4">Lysine 6-dehydrogenase</fullName>
    </submittedName>
</protein>
<evidence type="ECO:0000313" key="4">
    <source>
        <dbReference type="EMBL" id="SNB63983.1"/>
    </source>
</evidence>
<dbReference type="RefSeq" id="WP_088571008.1">
    <property type="nucleotide sequence ID" value="NZ_FYEK01000027.1"/>
</dbReference>
<evidence type="ECO:0000259" key="2">
    <source>
        <dbReference type="Pfam" id="PF03435"/>
    </source>
</evidence>
<dbReference type="EMBL" id="FYEK01000027">
    <property type="protein sequence ID" value="SNB63983.1"/>
    <property type="molecule type" value="Genomic_DNA"/>
</dbReference>
<dbReference type="AlphaFoldDB" id="A0A212QWI6"/>
<dbReference type="InterPro" id="IPR036291">
    <property type="entry name" value="NAD(P)-bd_dom_sf"/>
</dbReference>
<evidence type="ECO:0000259" key="3">
    <source>
        <dbReference type="Pfam" id="PF16653"/>
    </source>
</evidence>
<dbReference type="InterPro" id="IPR032095">
    <property type="entry name" value="Sacchrp_dh-like_C"/>
</dbReference>
<evidence type="ECO:0000313" key="5">
    <source>
        <dbReference type="Proteomes" id="UP000197025"/>
    </source>
</evidence>
<dbReference type="InParanoid" id="A0A212QWI6"/>
<organism evidence="4 5">
    <name type="scientific">Thermoflexus hugenholtzii JAD2</name>
    <dbReference type="NCBI Taxonomy" id="877466"/>
    <lineage>
        <taxon>Bacteria</taxon>
        <taxon>Bacillati</taxon>
        <taxon>Chloroflexota</taxon>
        <taxon>Thermoflexia</taxon>
        <taxon>Thermoflexales</taxon>
        <taxon>Thermoflexaceae</taxon>
        <taxon>Thermoflexus</taxon>
    </lineage>
</organism>
<sequence>MAFRYAVIGAGMQGTAAAYDLARFGDATEIRLADQAPIRAERAAARLNRLLGRPLVQPAVLDVRDEEAAVAFLRTADAAISAVPYRFNPLLARAALRARTSLCDLGGHLPTTREVLALDEAAREAGISLIPDCGLMPGLGNTLAVYAMRRMDQPRHVRIWCGGLPQRPKGPLGYQLFFHIAGLTAEYTGKAVFLRQGRIVEVEALSEPETVTFPPPVGTCEAFVTSGGTSTCPWSFQGILETYEEKTVRYPGHLERIRLLAELGFLETEPVEVDGVRVIPREVFHRLVEPRLQFPEDPADVVVLRVTCEGIHRGEPMTLTLDLMDFYDPETGFTAMERTTGGHAAVVATMMARGQTPKGALPVERAVDPEIFLAEWLRRGIPIRETVQRPLQLAREAA</sequence>
<reference evidence="5" key="1">
    <citation type="submission" date="2017-06" db="EMBL/GenBank/DDBJ databases">
        <authorList>
            <person name="Varghese N."/>
            <person name="Submissions S."/>
        </authorList>
    </citation>
    <scope>NUCLEOTIDE SEQUENCE [LARGE SCALE GENOMIC DNA]</scope>
    <source>
        <strain evidence="5">JAD2</strain>
    </source>
</reference>
<dbReference type="Gene3D" id="3.40.50.720">
    <property type="entry name" value="NAD(P)-binding Rossmann-like Domain"/>
    <property type="match status" value="1"/>
</dbReference>
<dbReference type="Pfam" id="PF16653">
    <property type="entry name" value="Sacchrp_dh_C"/>
    <property type="match status" value="1"/>
</dbReference>
<keyword evidence="1" id="KW-0560">Oxidoreductase</keyword>